<proteinExistence type="predicted"/>
<dbReference type="Gene3D" id="3.30.70.270">
    <property type="match status" value="2"/>
</dbReference>
<dbReference type="SMART" id="SM00343">
    <property type="entry name" value="ZnF_C2HC"/>
    <property type="match status" value="2"/>
</dbReference>
<accession>A0ABM0SKV7</accession>
<dbReference type="InterPro" id="IPR001878">
    <property type="entry name" value="Znf_CCHC"/>
</dbReference>
<keyword evidence="4" id="KW-0378">Hydrolase</keyword>
<dbReference type="PANTHER" id="PTHR37984">
    <property type="entry name" value="PROTEIN CBG26694"/>
    <property type="match status" value="1"/>
</dbReference>
<dbReference type="InterPro" id="IPR050951">
    <property type="entry name" value="Retrovirus_Pol_polyprotein"/>
</dbReference>
<evidence type="ECO:0000313" key="9">
    <source>
        <dbReference type="RefSeq" id="XP_010412664.1"/>
    </source>
</evidence>
<feature type="compositionally biased region" description="Basic residues" evidence="5">
    <location>
        <begin position="572"/>
        <end position="583"/>
    </location>
</feature>
<evidence type="ECO:0000256" key="2">
    <source>
        <dbReference type="ARBA" id="ARBA00022695"/>
    </source>
</evidence>
<dbReference type="Proteomes" id="UP000694864">
    <property type="component" value="Chromosome 6"/>
</dbReference>
<evidence type="ECO:0000256" key="3">
    <source>
        <dbReference type="ARBA" id="ARBA00022722"/>
    </source>
</evidence>
<feature type="region of interest" description="Disordered" evidence="5">
    <location>
        <begin position="561"/>
        <end position="583"/>
    </location>
</feature>
<keyword evidence="4" id="KW-0255">Endonuclease</keyword>
<protein>
    <submittedName>
        <fullName evidence="8">Uncharacterized protein LOC104698996</fullName>
    </submittedName>
    <submittedName>
        <fullName evidence="9">Uncharacterized protein LOC104698997</fullName>
    </submittedName>
</protein>
<dbReference type="Gene3D" id="4.10.60.10">
    <property type="entry name" value="Zinc finger, CCHC-type"/>
    <property type="match status" value="1"/>
</dbReference>
<evidence type="ECO:0000313" key="8">
    <source>
        <dbReference type="RefSeq" id="XP_010412662.1"/>
    </source>
</evidence>
<dbReference type="InterPro" id="IPR000477">
    <property type="entry name" value="RT_dom"/>
</dbReference>
<feature type="domain" description="CCHC-type" evidence="6">
    <location>
        <begin position="125"/>
        <end position="141"/>
    </location>
</feature>
<name>A0ABM0SKV7_CAMSA</name>
<dbReference type="GeneID" id="104698996"/>
<dbReference type="RefSeq" id="XP_010412664.1">
    <property type="nucleotide sequence ID" value="XM_010414362.1"/>
</dbReference>
<keyword evidence="2" id="KW-0548">Nucleotidyltransferase</keyword>
<keyword evidence="1" id="KW-0808">Transferase</keyword>
<dbReference type="GeneID" id="104698997"/>
<dbReference type="Pfam" id="PF08284">
    <property type="entry name" value="RVP_2"/>
    <property type="match status" value="1"/>
</dbReference>
<gene>
    <name evidence="9" type="primary">LOC104698997</name>
    <name evidence="8" type="synonym">LOC104698996</name>
</gene>
<dbReference type="Gene3D" id="2.40.70.10">
    <property type="entry name" value="Acid Proteases"/>
    <property type="match status" value="1"/>
</dbReference>
<dbReference type="InterPro" id="IPR021109">
    <property type="entry name" value="Peptidase_aspartic_dom_sf"/>
</dbReference>
<dbReference type="RefSeq" id="XP_010412662.1">
    <property type="nucleotide sequence ID" value="XM_010414360.1"/>
</dbReference>
<evidence type="ECO:0000256" key="4">
    <source>
        <dbReference type="ARBA" id="ARBA00022759"/>
    </source>
</evidence>
<feature type="domain" description="CCHC-type" evidence="6">
    <location>
        <begin position="150"/>
        <end position="166"/>
    </location>
</feature>
<dbReference type="InterPro" id="IPR043502">
    <property type="entry name" value="DNA/RNA_pol_sf"/>
</dbReference>
<dbReference type="CDD" id="cd00303">
    <property type="entry name" value="retropepsin_like"/>
    <property type="match status" value="1"/>
</dbReference>
<organism evidence="7 9">
    <name type="scientific">Camelina sativa</name>
    <name type="common">False flax</name>
    <name type="synonym">Myagrum sativum</name>
    <dbReference type="NCBI Taxonomy" id="90675"/>
    <lineage>
        <taxon>Eukaryota</taxon>
        <taxon>Viridiplantae</taxon>
        <taxon>Streptophyta</taxon>
        <taxon>Embryophyta</taxon>
        <taxon>Tracheophyta</taxon>
        <taxon>Spermatophyta</taxon>
        <taxon>Magnoliopsida</taxon>
        <taxon>eudicotyledons</taxon>
        <taxon>Gunneridae</taxon>
        <taxon>Pentapetalae</taxon>
        <taxon>rosids</taxon>
        <taxon>malvids</taxon>
        <taxon>Brassicales</taxon>
        <taxon>Brassicaceae</taxon>
        <taxon>Camelineae</taxon>
        <taxon>Camelina</taxon>
    </lineage>
</organism>
<reference evidence="7" key="1">
    <citation type="journal article" date="1997" name="Nucleic Acids Res.">
        <title>tRNAscan-SE: a program for improved detection of transfer RNA genes in genomic sequence.</title>
        <authorList>
            <person name="Lowe T.M."/>
            <person name="Eddy S.R."/>
        </authorList>
    </citation>
    <scope>NUCLEOTIDE SEQUENCE [LARGE SCALE GENOMIC DNA]</scope>
    <source>
        <strain evidence="7">r\DH55</strain>
    </source>
</reference>
<dbReference type="SUPFAM" id="SSF56672">
    <property type="entry name" value="DNA/RNA polymerases"/>
    <property type="match status" value="1"/>
</dbReference>
<keyword evidence="3" id="KW-0540">Nuclease</keyword>
<keyword evidence="7" id="KW-1185">Reference proteome</keyword>
<feature type="compositionally biased region" description="Basic and acidic residues" evidence="5">
    <location>
        <begin position="163"/>
        <end position="182"/>
    </location>
</feature>
<feature type="region of interest" description="Disordered" evidence="5">
    <location>
        <begin position="74"/>
        <end position="96"/>
    </location>
</feature>
<dbReference type="PANTHER" id="PTHR37984:SF5">
    <property type="entry name" value="PROTEIN NYNRIN-LIKE"/>
    <property type="match status" value="1"/>
</dbReference>
<evidence type="ECO:0000256" key="5">
    <source>
        <dbReference type="SAM" id="MobiDB-lite"/>
    </source>
</evidence>
<feature type="region of interest" description="Disordered" evidence="5">
    <location>
        <begin position="163"/>
        <end position="191"/>
    </location>
</feature>
<sequence length="583" mass="65994">MTVRAYDAEFSRLRRFVGKEIEDEKAQVRRFIRGLRVDIRNHCVNGVFNSVVDMVERVAMIEAGLEEEKQLRREKVSLRSTHPAKTTDRKRKWEKVDNARSDAKYGECRTCGKHHRGTCWKVVGACSHCGSRDHAIRNCPRMENGNGPRSCYLCGKEGHFKRERPKLDEGRQNHQRGNRGEESLPPPPKRQVVAPRVYELSKDTAAGNFRAITGRGGFRREPNTGYGLVRAADGQVMYPYGVVREILVIVNGVDMPTDRIIVPLMKHNVILGMDSLGKYKAHIDCHRGRVNFEGKDGTLRFQGIRSTSGSLIISAIQAERMLEKGCEAYLATITTNEVGEKAELDDIPIANEFADVFEAVRGVPPDRSDPFTIELEPGTTPISKAPYWMAPAEMAELKKQLGELLEKGFIRPSSSPWGAPVWPLRVVVMPFGLTNAPAAFMKMMNGVFREFLDEFVIIFIDDILVYSKDWETHRNHLRAVLERLREQKLFAKLGKCSFWQKSVGFLGHIVSDQGVSVDPEKIRSIKDWPRPKNANEIRTFLGLAGYYQRFVKGFASMSQPMTRLTGKDTKSNGRKNARKVSRS</sequence>
<evidence type="ECO:0000313" key="7">
    <source>
        <dbReference type="Proteomes" id="UP000694864"/>
    </source>
</evidence>
<reference evidence="7" key="2">
    <citation type="journal article" date="2014" name="Nat. Commun.">
        <title>The emerging biofuel crop Camelina sativa retains a highly undifferentiated hexaploid genome structure.</title>
        <authorList>
            <person name="Kagale S."/>
            <person name="Koh C."/>
            <person name="Nixon J."/>
            <person name="Bollina V."/>
            <person name="Clarke W.E."/>
            <person name="Tuteja R."/>
            <person name="Spillane C."/>
            <person name="Robinson S.J."/>
            <person name="Links M.G."/>
            <person name="Clarke C."/>
            <person name="Higgins E.E."/>
            <person name="Huebert T."/>
            <person name="Sharpe A.G."/>
            <person name="Parkin I.A."/>
        </authorList>
    </citation>
    <scope>NUCLEOTIDE SEQUENCE [LARGE SCALE GENOMIC DNA]</scope>
    <source>
        <strain evidence="7">r\DH55</strain>
    </source>
</reference>
<dbReference type="InterPro" id="IPR043128">
    <property type="entry name" value="Rev_trsase/Diguanyl_cyclase"/>
</dbReference>
<evidence type="ECO:0000256" key="1">
    <source>
        <dbReference type="ARBA" id="ARBA00022679"/>
    </source>
</evidence>
<reference evidence="8 9" key="3">
    <citation type="submission" date="2025-05" db="UniProtKB">
        <authorList>
            <consortium name="RefSeq"/>
        </authorList>
    </citation>
    <scope>IDENTIFICATION</scope>
    <source>
        <tissue evidence="8 9">Leaf</tissue>
    </source>
</reference>
<evidence type="ECO:0000259" key="6">
    <source>
        <dbReference type="SMART" id="SM00343"/>
    </source>
</evidence>
<dbReference type="CDD" id="cd01647">
    <property type="entry name" value="RT_LTR"/>
    <property type="match status" value="1"/>
</dbReference>
<dbReference type="Gene3D" id="3.10.10.10">
    <property type="entry name" value="HIV Type 1 Reverse Transcriptase, subunit A, domain 1"/>
    <property type="match status" value="1"/>
</dbReference>
<dbReference type="Pfam" id="PF00078">
    <property type="entry name" value="RVT_1"/>
    <property type="match status" value="1"/>
</dbReference>